<dbReference type="EMBL" id="BGPR01077479">
    <property type="protein sequence ID" value="GBL65824.1"/>
    <property type="molecule type" value="Genomic_DNA"/>
</dbReference>
<name>A0A4Y1ZTC5_ARAVE</name>
<sequence length="103" mass="11954">MDETQAGCNYKTGNRFPLPSIHEFHDNVVSFHSPSIKVLYSQVRSERTGRRNDLGTVRRFRESIKERDKIKTIKPERLESTLGILQGSNVILFAINFYGLKWL</sequence>
<comment type="caution">
    <text evidence="1">The sequence shown here is derived from an EMBL/GenBank/DDBJ whole genome shotgun (WGS) entry which is preliminary data.</text>
</comment>
<evidence type="ECO:0000313" key="1">
    <source>
        <dbReference type="EMBL" id="GBL65824.1"/>
    </source>
</evidence>
<gene>
    <name evidence="1" type="ORF">AVEN_46799_1</name>
</gene>
<evidence type="ECO:0000313" key="2">
    <source>
        <dbReference type="Proteomes" id="UP000499080"/>
    </source>
</evidence>
<reference evidence="1 2" key="1">
    <citation type="journal article" date="2019" name="Sci. Rep.">
        <title>Orb-weaving spider Araneus ventricosus genome elucidates the spidroin gene catalogue.</title>
        <authorList>
            <person name="Kono N."/>
            <person name="Nakamura H."/>
            <person name="Ohtoshi R."/>
            <person name="Moran D.A.P."/>
            <person name="Shinohara A."/>
            <person name="Yoshida Y."/>
            <person name="Fujiwara M."/>
            <person name="Mori M."/>
            <person name="Tomita M."/>
            <person name="Arakawa K."/>
        </authorList>
    </citation>
    <scope>NUCLEOTIDE SEQUENCE [LARGE SCALE GENOMIC DNA]</scope>
</reference>
<dbReference type="Proteomes" id="UP000499080">
    <property type="component" value="Unassembled WGS sequence"/>
</dbReference>
<dbReference type="AlphaFoldDB" id="A0A4Y1ZTC5"/>
<keyword evidence="2" id="KW-1185">Reference proteome</keyword>
<proteinExistence type="predicted"/>
<protein>
    <submittedName>
        <fullName evidence="1">Uncharacterized protein</fullName>
    </submittedName>
</protein>
<accession>A0A4Y1ZTC5</accession>
<organism evidence="1 2">
    <name type="scientific">Araneus ventricosus</name>
    <name type="common">Orbweaver spider</name>
    <name type="synonym">Epeira ventricosa</name>
    <dbReference type="NCBI Taxonomy" id="182803"/>
    <lineage>
        <taxon>Eukaryota</taxon>
        <taxon>Metazoa</taxon>
        <taxon>Ecdysozoa</taxon>
        <taxon>Arthropoda</taxon>
        <taxon>Chelicerata</taxon>
        <taxon>Arachnida</taxon>
        <taxon>Araneae</taxon>
        <taxon>Araneomorphae</taxon>
        <taxon>Entelegynae</taxon>
        <taxon>Araneoidea</taxon>
        <taxon>Araneidae</taxon>
        <taxon>Araneus</taxon>
    </lineage>
</organism>